<dbReference type="Proteomes" id="UP000184192">
    <property type="component" value="Unassembled WGS sequence"/>
</dbReference>
<reference evidence="2" key="1">
    <citation type="submission" date="2016-11" db="EMBL/GenBank/DDBJ databases">
        <authorList>
            <person name="Varghese N."/>
            <person name="Submissions S."/>
        </authorList>
    </citation>
    <scope>NUCLEOTIDE SEQUENCE [LARGE SCALE GENOMIC DNA]</scope>
    <source>
        <strain evidence="2">DSM 26884</strain>
    </source>
</reference>
<evidence type="ECO:0000313" key="1">
    <source>
        <dbReference type="EMBL" id="SHJ06578.1"/>
    </source>
</evidence>
<protein>
    <submittedName>
        <fullName evidence="1">Uncharacterized protein</fullName>
    </submittedName>
</protein>
<sequence length="67" mass="7906">MNTMPHFVIVEVWHHPHYSVAFYLLKCGIMTTQMWHFPHTVSPRCQQTTNALYLNITSLPLLFHIPD</sequence>
<gene>
    <name evidence="1" type="ORF">SAMN05444350_11473</name>
</gene>
<organism evidence="1 2">
    <name type="scientific">Bacteroides stercorirosoris</name>
    <dbReference type="NCBI Taxonomy" id="871324"/>
    <lineage>
        <taxon>Bacteria</taxon>
        <taxon>Pseudomonadati</taxon>
        <taxon>Bacteroidota</taxon>
        <taxon>Bacteroidia</taxon>
        <taxon>Bacteroidales</taxon>
        <taxon>Bacteroidaceae</taxon>
        <taxon>Bacteroides</taxon>
    </lineage>
</organism>
<accession>A0A1M6G9I4</accession>
<evidence type="ECO:0000313" key="2">
    <source>
        <dbReference type="Proteomes" id="UP000184192"/>
    </source>
</evidence>
<keyword evidence="2" id="KW-1185">Reference proteome</keyword>
<proteinExistence type="predicted"/>
<dbReference type="EMBL" id="FQZN01000014">
    <property type="protein sequence ID" value="SHJ06578.1"/>
    <property type="molecule type" value="Genomic_DNA"/>
</dbReference>
<dbReference type="AlphaFoldDB" id="A0A1M6G9I4"/>
<name>A0A1M6G9I4_9BACE</name>